<sequence>MYKHGILAVIGLCLVFSSQVGAVEVGSIADSRFEGSGGWTLDGANMTDTRSKLLNPDNFGPAGTYPEAVNVTDVADPITYTVLSTFDIFLVGYLADSDEDFITEDEGQAMFDWVSQGGTMVISCDDASHDAICIAFGLDISADSASPPANPTGLGETRPMFDGPFGTSEALTMAGTIRYFEETAGFSVLAEDQSGNPVILEALIGDGRVVALSDIDMISNHGLSNGDGIDSDNDRFLANLIAYLADEAVETFVINPGLNGNWWNGPARAGEGMQLELVIPGGVLTVVATFYSYDNAGKQIFLIAVGPVNIGAGNTTDVDVFITEGPVWGAGFDPGDVNEEQWGTGEISSSSCNLMHILLNPNPTYAGQGYSALEYDVIRLNPPAAPCPVPIPSILVR</sequence>
<dbReference type="Gene3D" id="3.40.50.880">
    <property type="match status" value="1"/>
</dbReference>
<accession>A0AAW9RAM7</accession>
<dbReference type="InterPro" id="IPR029062">
    <property type="entry name" value="Class_I_gatase-like"/>
</dbReference>
<gene>
    <name evidence="3" type="ORF">V3330_02755</name>
</gene>
<feature type="signal peptide" evidence="1">
    <location>
        <begin position="1"/>
        <end position="22"/>
    </location>
</feature>
<dbReference type="Proteomes" id="UP001359886">
    <property type="component" value="Unassembled WGS sequence"/>
</dbReference>
<keyword evidence="1" id="KW-0732">Signal</keyword>
<dbReference type="Pfam" id="PF14258">
    <property type="entry name" value="DUF4350"/>
    <property type="match status" value="1"/>
</dbReference>
<evidence type="ECO:0000313" key="3">
    <source>
        <dbReference type="EMBL" id="MEJ8566536.1"/>
    </source>
</evidence>
<dbReference type="RefSeq" id="WP_354693853.1">
    <property type="nucleotide sequence ID" value="NZ_JAZHOG010000001.1"/>
</dbReference>
<organism evidence="3 4">
    <name type="scientific">Elongatibacter sediminis</name>
    <dbReference type="NCBI Taxonomy" id="3119006"/>
    <lineage>
        <taxon>Bacteria</taxon>
        <taxon>Pseudomonadati</taxon>
        <taxon>Pseudomonadota</taxon>
        <taxon>Gammaproteobacteria</taxon>
        <taxon>Chromatiales</taxon>
        <taxon>Wenzhouxiangellaceae</taxon>
        <taxon>Elongatibacter</taxon>
    </lineage>
</organism>
<comment type="caution">
    <text evidence="3">The sequence shown here is derived from an EMBL/GenBank/DDBJ whole genome shotgun (WGS) entry which is preliminary data.</text>
</comment>
<feature type="chain" id="PRO_5044004421" evidence="1">
    <location>
        <begin position="23"/>
        <end position="397"/>
    </location>
</feature>
<feature type="domain" description="DUF4350" evidence="2">
    <location>
        <begin position="99"/>
        <end position="240"/>
    </location>
</feature>
<name>A0AAW9RAM7_9GAMM</name>
<dbReference type="AlphaFoldDB" id="A0AAW9RAM7"/>
<dbReference type="InterPro" id="IPR025646">
    <property type="entry name" value="DUF4350"/>
</dbReference>
<evidence type="ECO:0000256" key="1">
    <source>
        <dbReference type="SAM" id="SignalP"/>
    </source>
</evidence>
<protein>
    <submittedName>
        <fullName evidence="3">DUF4350 domain-containing protein</fullName>
    </submittedName>
</protein>
<evidence type="ECO:0000259" key="2">
    <source>
        <dbReference type="Pfam" id="PF14258"/>
    </source>
</evidence>
<evidence type="ECO:0000313" key="4">
    <source>
        <dbReference type="Proteomes" id="UP001359886"/>
    </source>
</evidence>
<dbReference type="SUPFAM" id="SSF52317">
    <property type="entry name" value="Class I glutamine amidotransferase-like"/>
    <property type="match status" value="1"/>
</dbReference>
<reference evidence="3 4" key="1">
    <citation type="submission" date="2024-02" db="EMBL/GenBank/DDBJ databases">
        <title>A novel Wenzhouxiangellaceae bacterium, isolated from coastal sediments.</title>
        <authorList>
            <person name="Du Z.-J."/>
            <person name="Ye Y.-Q."/>
            <person name="Zhang X.-Y."/>
        </authorList>
    </citation>
    <scope>NUCLEOTIDE SEQUENCE [LARGE SCALE GENOMIC DNA]</scope>
    <source>
        <strain evidence="3 4">CH-27</strain>
    </source>
</reference>
<proteinExistence type="predicted"/>
<keyword evidence="4" id="KW-1185">Reference proteome</keyword>
<dbReference type="EMBL" id="JAZHOG010000001">
    <property type="protein sequence ID" value="MEJ8566536.1"/>
    <property type="molecule type" value="Genomic_DNA"/>
</dbReference>